<protein>
    <recommendedName>
        <fullName evidence="4">Secreted protein</fullName>
    </recommendedName>
</protein>
<feature type="chain" id="PRO_5035475247" description="Secreted protein" evidence="1">
    <location>
        <begin position="21"/>
        <end position="225"/>
    </location>
</feature>
<dbReference type="EMBL" id="VOIH02000012">
    <property type="protein sequence ID" value="KAF3432537.1"/>
    <property type="molecule type" value="Genomic_DNA"/>
</dbReference>
<keyword evidence="1" id="KW-0732">Signal</keyword>
<evidence type="ECO:0000313" key="3">
    <source>
        <dbReference type="Proteomes" id="UP000796880"/>
    </source>
</evidence>
<evidence type="ECO:0008006" key="4">
    <source>
        <dbReference type="Google" id="ProtNLM"/>
    </source>
</evidence>
<reference evidence="2" key="1">
    <citation type="submission" date="2020-03" db="EMBL/GenBank/DDBJ databases">
        <title>A high-quality chromosome-level genome assembly of a woody plant with both climbing and erect habits, Rhamnella rubrinervis.</title>
        <authorList>
            <person name="Lu Z."/>
            <person name="Yang Y."/>
            <person name="Zhu X."/>
            <person name="Sun Y."/>
        </authorList>
    </citation>
    <scope>NUCLEOTIDE SEQUENCE</scope>
    <source>
        <strain evidence="2">BYM</strain>
        <tissue evidence="2">Leaf</tissue>
    </source>
</reference>
<keyword evidence="3" id="KW-1185">Reference proteome</keyword>
<evidence type="ECO:0000256" key="1">
    <source>
        <dbReference type="SAM" id="SignalP"/>
    </source>
</evidence>
<sequence>MRVCLWFVVLAGLELGPLRSCSVSSISGTGVVGVTISRLGPRLQAVAGWAQAWIVWHWLSHSWVVGLELLGFELLVDLNLALSWVGLWKSSDSVLQFQLVLLSAGLTSIPKWVRVFALHQRVFRLHQTTLQFLVRSHCGRMLLATHMRSLVMIHMILSKTNGHPCKLDFMPWHHLHSHFIFESSLPRYKYIFSGSTGRGVHVGQNRAFDSGAQSTLACMSSSKCG</sequence>
<dbReference type="Proteomes" id="UP000796880">
    <property type="component" value="Unassembled WGS sequence"/>
</dbReference>
<proteinExistence type="predicted"/>
<gene>
    <name evidence="2" type="ORF">FNV43_RR27277</name>
</gene>
<evidence type="ECO:0000313" key="2">
    <source>
        <dbReference type="EMBL" id="KAF3432537.1"/>
    </source>
</evidence>
<feature type="signal peptide" evidence="1">
    <location>
        <begin position="1"/>
        <end position="20"/>
    </location>
</feature>
<dbReference type="AlphaFoldDB" id="A0A8K0GKG2"/>
<comment type="caution">
    <text evidence="2">The sequence shown here is derived from an EMBL/GenBank/DDBJ whole genome shotgun (WGS) entry which is preliminary data.</text>
</comment>
<name>A0A8K0GKG2_9ROSA</name>
<organism evidence="2 3">
    <name type="scientific">Rhamnella rubrinervis</name>
    <dbReference type="NCBI Taxonomy" id="2594499"/>
    <lineage>
        <taxon>Eukaryota</taxon>
        <taxon>Viridiplantae</taxon>
        <taxon>Streptophyta</taxon>
        <taxon>Embryophyta</taxon>
        <taxon>Tracheophyta</taxon>
        <taxon>Spermatophyta</taxon>
        <taxon>Magnoliopsida</taxon>
        <taxon>eudicotyledons</taxon>
        <taxon>Gunneridae</taxon>
        <taxon>Pentapetalae</taxon>
        <taxon>rosids</taxon>
        <taxon>fabids</taxon>
        <taxon>Rosales</taxon>
        <taxon>Rhamnaceae</taxon>
        <taxon>rhamnoid group</taxon>
        <taxon>Rhamneae</taxon>
        <taxon>Rhamnella</taxon>
    </lineage>
</organism>
<accession>A0A8K0GKG2</accession>